<dbReference type="FunCoup" id="A2DA92">
    <property type="interactions" value="753"/>
</dbReference>
<evidence type="ECO:0000256" key="2">
    <source>
        <dbReference type="ARBA" id="ARBA00022729"/>
    </source>
</evidence>
<dbReference type="GO" id="GO:0005783">
    <property type="term" value="C:endoplasmic reticulum"/>
    <property type="evidence" value="ECO:0007669"/>
    <property type="project" value="UniProtKB-SubCell"/>
</dbReference>
<dbReference type="VEuPathDB" id="TrichDB:TVAG_476690"/>
<feature type="domain" description="J" evidence="4">
    <location>
        <begin position="372"/>
        <end position="440"/>
    </location>
</feature>
<comment type="subcellular location">
    <subcellularLocation>
        <location evidence="1">Endoplasmic reticulum</location>
    </subcellularLocation>
</comment>
<dbReference type="AlphaFoldDB" id="A2DA92"/>
<dbReference type="Gene3D" id="1.10.287.110">
    <property type="entry name" value="DnaJ domain"/>
    <property type="match status" value="1"/>
</dbReference>
<dbReference type="Gene3D" id="1.25.40.10">
    <property type="entry name" value="Tetratricopeptide repeat domain"/>
    <property type="match status" value="1"/>
</dbReference>
<dbReference type="Proteomes" id="UP000001542">
    <property type="component" value="Unassembled WGS sequence"/>
</dbReference>
<evidence type="ECO:0000313" key="5">
    <source>
        <dbReference type="EMBL" id="EAY22740.1"/>
    </source>
</evidence>
<dbReference type="PANTHER" id="PTHR44140:SF2">
    <property type="entry name" value="LD25575P"/>
    <property type="match status" value="1"/>
</dbReference>
<reference evidence="5" key="2">
    <citation type="journal article" date="2007" name="Science">
        <title>Draft genome sequence of the sexually transmitted pathogen Trichomonas vaginalis.</title>
        <authorList>
            <person name="Carlton J.M."/>
            <person name="Hirt R.P."/>
            <person name="Silva J.C."/>
            <person name="Delcher A.L."/>
            <person name="Schatz M."/>
            <person name="Zhao Q."/>
            <person name="Wortman J.R."/>
            <person name="Bidwell S.L."/>
            <person name="Alsmark U.C.M."/>
            <person name="Besteiro S."/>
            <person name="Sicheritz-Ponten T."/>
            <person name="Noel C.J."/>
            <person name="Dacks J.B."/>
            <person name="Foster P.G."/>
            <person name="Simillion C."/>
            <person name="Van de Peer Y."/>
            <person name="Miranda-Saavedra D."/>
            <person name="Barton G.J."/>
            <person name="Westrop G.D."/>
            <person name="Mueller S."/>
            <person name="Dessi D."/>
            <person name="Fiori P.L."/>
            <person name="Ren Q."/>
            <person name="Paulsen I."/>
            <person name="Zhang H."/>
            <person name="Bastida-Corcuera F.D."/>
            <person name="Simoes-Barbosa A."/>
            <person name="Brown M.T."/>
            <person name="Hayes R.D."/>
            <person name="Mukherjee M."/>
            <person name="Okumura C.Y."/>
            <person name="Schneider R."/>
            <person name="Smith A.J."/>
            <person name="Vanacova S."/>
            <person name="Villalvazo M."/>
            <person name="Haas B.J."/>
            <person name="Pertea M."/>
            <person name="Feldblyum T.V."/>
            <person name="Utterback T.R."/>
            <person name="Shu C.L."/>
            <person name="Osoegawa K."/>
            <person name="de Jong P.J."/>
            <person name="Hrdy I."/>
            <person name="Horvathova L."/>
            <person name="Zubacova Z."/>
            <person name="Dolezal P."/>
            <person name="Malik S.B."/>
            <person name="Logsdon J.M. Jr."/>
            <person name="Henze K."/>
            <person name="Gupta A."/>
            <person name="Wang C.C."/>
            <person name="Dunne R.L."/>
            <person name="Upcroft J.A."/>
            <person name="Upcroft P."/>
            <person name="White O."/>
            <person name="Salzberg S.L."/>
            <person name="Tang P."/>
            <person name="Chiu C.-H."/>
            <person name="Lee Y.-S."/>
            <person name="Embley T.M."/>
            <person name="Coombs G.H."/>
            <person name="Mottram J.C."/>
            <person name="Tachezy J."/>
            <person name="Fraser-Liggett C.M."/>
            <person name="Johnson P.J."/>
        </authorList>
    </citation>
    <scope>NUCLEOTIDE SEQUENCE [LARGE SCALE GENOMIC DNA]</scope>
    <source>
        <strain evidence="5">G3</strain>
    </source>
</reference>
<dbReference type="FunFam" id="1.10.287.110:FF:000366">
    <property type="entry name" value="DnaJ domain containing protein"/>
    <property type="match status" value="1"/>
</dbReference>
<dbReference type="EMBL" id="DS113182">
    <property type="protein sequence ID" value="EAY22740.1"/>
    <property type="molecule type" value="Genomic_DNA"/>
</dbReference>
<dbReference type="SMR" id="A2DA92"/>
<dbReference type="SMART" id="SM00028">
    <property type="entry name" value="TPR"/>
    <property type="match status" value="4"/>
</dbReference>
<keyword evidence="3" id="KW-0256">Endoplasmic reticulum</keyword>
<keyword evidence="2" id="KW-0732">Signal</keyword>
<dbReference type="PANTHER" id="PTHR44140">
    <property type="entry name" value="LD25575P"/>
    <property type="match status" value="1"/>
</dbReference>
<gene>
    <name evidence="5" type="ORF">TVAG_476690</name>
</gene>
<dbReference type="SUPFAM" id="SSF48452">
    <property type="entry name" value="TPR-like"/>
    <property type="match status" value="3"/>
</dbReference>
<proteinExistence type="predicted"/>
<keyword evidence="6" id="KW-1185">Reference proteome</keyword>
<dbReference type="InterPro" id="IPR051727">
    <property type="entry name" value="DnaJ_C3_Co-chaperones"/>
</dbReference>
<protein>
    <submittedName>
        <fullName evidence="5">DnaJ domain containing protein</fullName>
    </submittedName>
</protein>
<dbReference type="SUPFAM" id="SSF46565">
    <property type="entry name" value="Chaperone J-domain"/>
    <property type="match status" value="1"/>
</dbReference>
<dbReference type="CDD" id="cd06257">
    <property type="entry name" value="DnaJ"/>
    <property type="match status" value="1"/>
</dbReference>
<dbReference type="RefSeq" id="XP_001583726.1">
    <property type="nucleotide sequence ID" value="XM_001583676.1"/>
</dbReference>
<dbReference type="InterPro" id="IPR011990">
    <property type="entry name" value="TPR-like_helical_dom_sf"/>
</dbReference>
<dbReference type="InterPro" id="IPR001623">
    <property type="entry name" value="DnaJ_domain"/>
</dbReference>
<name>A2DA92_TRIV3</name>
<dbReference type="eggNOG" id="KOG0624">
    <property type="taxonomic scope" value="Eukaryota"/>
</dbReference>
<evidence type="ECO:0000256" key="3">
    <source>
        <dbReference type="ARBA" id="ARBA00022824"/>
    </source>
</evidence>
<reference evidence="5" key="1">
    <citation type="submission" date="2006-10" db="EMBL/GenBank/DDBJ databases">
        <authorList>
            <person name="Amadeo P."/>
            <person name="Zhao Q."/>
            <person name="Wortman J."/>
            <person name="Fraser-Liggett C."/>
            <person name="Carlton J."/>
        </authorList>
    </citation>
    <scope>NUCLEOTIDE SEQUENCE</scope>
    <source>
        <strain evidence="5">G3</strain>
    </source>
</reference>
<evidence type="ECO:0000259" key="4">
    <source>
        <dbReference type="PROSITE" id="PS50076"/>
    </source>
</evidence>
<dbReference type="SMART" id="SM00271">
    <property type="entry name" value="DnaJ"/>
    <property type="match status" value="1"/>
</dbReference>
<dbReference type="PRINTS" id="PR00625">
    <property type="entry name" value="JDOMAIN"/>
</dbReference>
<dbReference type="OrthoDB" id="1726119at2759"/>
<dbReference type="PROSITE" id="PS50076">
    <property type="entry name" value="DNAJ_2"/>
    <property type="match status" value="1"/>
</dbReference>
<dbReference type="InterPro" id="IPR036869">
    <property type="entry name" value="J_dom_sf"/>
</dbReference>
<dbReference type="InParanoid" id="A2DA92"/>
<dbReference type="VEuPathDB" id="TrichDB:TVAGG3_0266730"/>
<dbReference type="FunFam" id="1.25.40.10:FF:000258">
    <property type="entry name" value="DnaJ domain containing protein"/>
    <property type="match status" value="1"/>
</dbReference>
<evidence type="ECO:0000313" key="6">
    <source>
        <dbReference type="Proteomes" id="UP000001542"/>
    </source>
</evidence>
<dbReference type="Pfam" id="PF00226">
    <property type="entry name" value="DnaJ"/>
    <property type="match status" value="1"/>
</dbReference>
<organism evidence="5 6">
    <name type="scientific">Trichomonas vaginalis (strain ATCC PRA-98 / G3)</name>
    <dbReference type="NCBI Taxonomy" id="412133"/>
    <lineage>
        <taxon>Eukaryota</taxon>
        <taxon>Metamonada</taxon>
        <taxon>Parabasalia</taxon>
        <taxon>Trichomonadida</taxon>
        <taxon>Trichomonadidae</taxon>
        <taxon>Trichomonas</taxon>
    </lineage>
</organism>
<evidence type="ECO:0000256" key="1">
    <source>
        <dbReference type="ARBA" id="ARBA00004240"/>
    </source>
</evidence>
<sequence>MFVFLFSLALCQIDEDANPLEAIQQYRSFGQNDKMKRVLDKQIKKLGKQTPIVYYRLRAEAEANLGMSEEALEDIETAMKKNPDAFEQKQLYTISANEHLRMGDAEQALADAQLAEEPSLTASAKELTKLLKQAEDFIDDEKYTDAAKVYDRILPICTRALELRQKRADIAWMLRQTLVFENNMRETVKAFYENDADLDYRFGVSLICNGKFDEGKKHIAKAEEIDEVPDEAKQYLKLASSQGSSFHDAENNFKRGNYDEAMRIISKYNQSMRSVCGAEAGSISKASYLAAKIAEKQSKLNDAVDYINTAVEIDTENEDYIRYKADLCYRNKDFNAAVFEYTRLSRKYPNDAYLANALQRAMDGKKKASAVDYYKILGLPRGCTKTQIKDAYRKLARKWHPDQYPDPAEKKKAEDTMKEINTAYDILSDAEKRRYYDAGGDMEQFQAWKDQQNMRNGGVVFEQ</sequence>
<dbReference type="STRING" id="5722.A2DA92"/>
<dbReference type="InterPro" id="IPR019734">
    <property type="entry name" value="TPR_rpt"/>
</dbReference>
<dbReference type="KEGG" id="tva:5468298"/>
<accession>A2DA92</accession>